<feature type="region of interest" description="Disordered" evidence="1">
    <location>
        <begin position="25"/>
        <end position="46"/>
    </location>
</feature>
<organism evidence="2 3">
    <name type="scientific">Eiseniibacteriota bacterium</name>
    <dbReference type="NCBI Taxonomy" id="2212470"/>
    <lineage>
        <taxon>Bacteria</taxon>
        <taxon>Candidatus Eiseniibacteriota</taxon>
    </lineage>
</organism>
<feature type="non-terminal residue" evidence="2">
    <location>
        <position position="188"/>
    </location>
</feature>
<reference evidence="2" key="2">
    <citation type="journal article" date="2021" name="Microbiome">
        <title>Successional dynamics and alternative stable states in a saline activated sludge microbial community over 9 years.</title>
        <authorList>
            <person name="Wang Y."/>
            <person name="Ye J."/>
            <person name="Ju F."/>
            <person name="Liu L."/>
            <person name="Boyd J.A."/>
            <person name="Deng Y."/>
            <person name="Parks D.H."/>
            <person name="Jiang X."/>
            <person name="Yin X."/>
            <person name="Woodcroft B.J."/>
            <person name="Tyson G.W."/>
            <person name="Hugenholtz P."/>
            <person name="Polz M.F."/>
            <person name="Zhang T."/>
        </authorList>
    </citation>
    <scope>NUCLEOTIDE SEQUENCE</scope>
    <source>
        <strain evidence="2">HKST-UBA02</strain>
    </source>
</reference>
<evidence type="ECO:0000256" key="1">
    <source>
        <dbReference type="SAM" id="MobiDB-lite"/>
    </source>
</evidence>
<evidence type="ECO:0000313" key="2">
    <source>
        <dbReference type="EMBL" id="MCA9757214.1"/>
    </source>
</evidence>
<sequence length="188" mass="19713">MATFAAPADSWAKVSSADAGKLGTSLTPMGGEKAGNGDGSIPAWDGGITTPPAGWSPGQFHVDPYSSDAPIVTITASNLDQYRDMLSPGQIAMFERYPDSWSMKVYPTHRSASYPQSIYDAVKSNATTAELVDNGNGVASCGVGVPFPIPATGVEVVWNHLLRYRGETVQRKLGQVSPTAGGGYTMVV</sequence>
<dbReference type="AlphaFoldDB" id="A0A956NHP1"/>
<accession>A0A956NHP1</accession>
<protein>
    <submittedName>
        <fullName evidence="2">DUF1329 domain-containing protein</fullName>
    </submittedName>
</protein>
<name>A0A956NHP1_UNCEI</name>
<proteinExistence type="predicted"/>
<reference evidence="2" key="1">
    <citation type="submission" date="2020-04" db="EMBL/GenBank/DDBJ databases">
        <authorList>
            <person name="Zhang T."/>
        </authorList>
    </citation>
    <scope>NUCLEOTIDE SEQUENCE</scope>
    <source>
        <strain evidence="2">HKST-UBA02</strain>
    </source>
</reference>
<gene>
    <name evidence="2" type="ORF">KDA27_15520</name>
</gene>
<comment type="caution">
    <text evidence="2">The sequence shown here is derived from an EMBL/GenBank/DDBJ whole genome shotgun (WGS) entry which is preliminary data.</text>
</comment>
<dbReference type="Proteomes" id="UP000739538">
    <property type="component" value="Unassembled WGS sequence"/>
</dbReference>
<dbReference type="InterPro" id="IPR010752">
    <property type="entry name" value="DUF1329"/>
</dbReference>
<evidence type="ECO:0000313" key="3">
    <source>
        <dbReference type="Proteomes" id="UP000739538"/>
    </source>
</evidence>
<dbReference type="EMBL" id="JAGQHS010000088">
    <property type="protein sequence ID" value="MCA9757214.1"/>
    <property type="molecule type" value="Genomic_DNA"/>
</dbReference>
<dbReference type="Pfam" id="PF07044">
    <property type="entry name" value="DUF1329"/>
    <property type="match status" value="1"/>
</dbReference>